<sequence length="111" mass="11802">MIASRQSASTSKFRRPLLVAICIPFLIASSSANMLVRTPIKPAIHLLSSSLKIPPIPIEKAMKRSKTKLQPSCLSHGAIPQAVNNTFLEHVTSLADIGGAQTSVSPQGVCQ</sequence>
<evidence type="ECO:0000313" key="2">
    <source>
        <dbReference type="Proteomes" id="UP000634136"/>
    </source>
</evidence>
<evidence type="ECO:0000313" key="1">
    <source>
        <dbReference type="EMBL" id="KAF7813061.1"/>
    </source>
</evidence>
<name>A0A834T2H5_9FABA</name>
<dbReference type="Proteomes" id="UP000634136">
    <property type="component" value="Unassembled WGS sequence"/>
</dbReference>
<accession>A0A834T2H5</accession>
<proteinExistence type="predicted"/>
<reference evidence="1" key="1">
    <citation type="submission" date="2020-09" db="EMBL/GenBank/DDBJ databases">
        <title>Genome-Enabled Discovery of Anthraquinone Biosynthesis in Senna tora.</title>
        <authorList>
            <person name="Kang S.-H."/>
            <person name="Pandey R.P."/>
            <person name="Lee C.-M."/>
            <person name="Sim J.-S."/>
            <person name="Jeong J.-T."/>
            <person name="Choi B.-S."/>
            <person name="Jung M."/>
            <person name="Ginzburg D."/>
            <person name="Zhao K."/>
            <person name="Won S.Y."/>
            <person name="Oh T.-J."/>
            <person name="Yu Y."/>
            <person name="Kim N.-H."/>
            <person name="Lee O.R."/>
            <person name="Lee T.-H."/>
            <person name="Bashyal P."/>
            <person name="Kim T.-S."/>
            <person name="Lee W.-H."/>
            <person name="Kawkins C."/>
            <person name="Kim C.-K."/>
            <person name="Kim J.S."/>
            <person name="Ahn B.O."/>
            <person name="Rhee S.Y."/>
            <person name="Sohng J.K."/>
        </authorList>
    </citation>
    <scope>NUCLEOTIDE SEQUENCE</scope>
    <source>
        <tissue evidence="1">Leaf</tissue>
    </source>
</reference>
<protein>
    <submittedName>
        <fullName evidence="1">Uncharacterized protein</fullName>
    </submittedName>
</protein>
<keyword evidence="2" id="KW-1185">Reference proteome</keyword>
<organism evidence="1 2">
    <name type="scientific">Senna tora</name>
    <dbReference type="NCBI Taxonomy" id="362788"/>
    <lineage>
        <taxon>Eukaryota</taxon>
        <taxon>Viridiplantae</taxon>
        <taxon>Streptophyta</taxon>
        <taxon>Embryophyta</taxon>
        <taxon>Tracheophyta</taxon>
        <taxon>Spermatophyta</taxon>
        <taxon>Magnoliopsida</taxon>
        <taxon>eudicotyledons</taxon>
        <taxon>Gunneridae</taxon>
        <taxon>Pentapetalae</taxon>
        <taxon>rosids</taxon>
        <taxon>fabids</taxon>
        <taxon>Fabales</taxon>
        <taxon>Fabaceae</taxon>
        <taxon>Caesalpinioideae</taxon>
        <taxon>Cassia clade</taxon>
        <taxon>Senna</taxon>
    </lineage>
</organism>
<dbReference type="EMBL" id="JAAIUW010000010">
    <property type="protein sequence ID" value="KAF7813061.1"/>
    <property type="molecule type" value="Genomic_DNA"/>
</dbReference>
<dbReference type="AlphaFoldDB" id="A0A834T2H5"/>
<comment type="caution">
    <text evidence="1">The sequence shown here is derived from an EMBL/GenBank/DDBJ whole genome shotgun (WGS) entry which is preliminary data.</text>
</comment>
<gene>
    <name evidence="1" type="ORF">G2W53_034037</name>
</gene>